<evidence type="ECO:0000313" key="2">
    <source>
        <dbReference type="WBParaSite" id="RSKR_0000075000.1"/>
    </source>
</evidence>
<dbReference type="Proteomes" id="UP000095286">
    <property type="component" value="Unplaced"/>
</dbReference>
<dbReference type="WBParaSite" id="RSKR_0000075000.1">
    <property type="protein sequence ID" value="RSKR_0000075000.1"/>
    <property type="gene ID" value="RSKR_0000075000"/>
</dbReference>
<name>A0AC35TI20_9BILA</name>
<proteinExistence type="predicted"/>
<organism evidence="1 2">
    <name type="scientific">Rhabditophanes sp. KR3021</name>
    <dbReference type="NCBI Taxonomy" id="114890"/>
    <lineage>
        <taxon>Eukaryota</taxon>
        <taxon>Metazoa</taxon>
        <taxon>Ecdysozoa</taxon>
        <taxon>Nematoda</taxon>
        <taxon>Chromadorea</taxon>
        <taxon>Rhabditida</taxon>
        <taxon>Tylenchina</taxon>
        <taxon>Panagrolaimomorpha</taxon>
        <taxon>Strongyloidoidea</taxon>
        <taxon>Alloionematidae</taxon>
        <taxon>Rhabditophanes</taxon>
    </lineage>
</organism>
<evidence type="ECO:0000313" key="1">
    <source>
        <dbReference type="Proteomes" id="UP000095286"/>
    </source>
</evidence>
<accession>A0AC35TI20</accession>
<reference evidence="2" key="1">
    <citation type="submission" date="2016-11" db="UniProtKB">
        <authorList>
            <consortium name="WormBaseParasite"/>
        </authorList>
    </citation>
    <scope>IDENTIFICATION</scope>
    <source>
        <strain evidence="2">KR3021</strain>
    </source>
</reference>
<sequence length="605" mass="64476">MMKTTFISLLLLATSYQAFADDCLQGNFNPPQLTDANLAYASPPSVDGNVCNIGPVTMSISTNNADRKINIFVQGATNFVSSKATLQFFNGDAPTPNNLYFTINDDNEDTIQLPPSSSNIVTVLYNINPAVQKDIPDFTIFAKAIIPVATTTVVPALAQTTTLLPSETTTVIQTTTVAVPVQTTTVIPTTLAPVDTTTLVPTTLAPADTTTVIPTTTVAVPLQTTTVIQTTLAPVDATTLLPTTLAPADTTTAIPTTTLAVPLQTTTLIQTTLAPVDTTTLAPTLSPVTITPNPALSEGDILLVIDASVSNNALLKTVATDIINSLQIQGASLTRVNIITLGKKASTASGWNHSPDVLIPLINGITTLNANVSIRNNDFGLMFADACQTSVKQRPRVQRTALFITDNDYQKADPAINALAQAYINNNDIHPILLNINPLLDANNFRVIPKAFDGSDSNQIVLYNFVSNKDLFENVLLNPTVLCNLNTLGALIDDADEFNFPYQGYMATTKIKNYCNYMSYSFKCVGDVASPITVSLSNYALQSGKDFVNIYDDQGTLRAVFGGVGIVNSVEEIGGTAFITFEMKSDASQVFTGIDAKFTNCTISA</sequence>
<protein>
    <submittedName>
        <fullName evidence="2">VWFA domain-containing protein</fullName>
    </submittedName>
</protein>